<evidence type="ECO:0000313" key="11">
    <source>
        <dbReference type="EMBL" id="KAH9581506.1"/>
    </source>
</evidence>
<dbReference type="GO" id="GO:0031410">
    <property type="term" value="C:cytoplasmic vesicle"/>
    <property type="evidence" value="ECO:0007669"/>
    <property type="project" value="UniProtKB-KW"/>
</dbReference>
<dbReference type="SUPFAM" id="SSF54236">
    <property type="entry name" value="Ubiquitin-like"/>
    <property type="match status" value="1"/>
</dbReference>
<evidence type="ECO:0000256" key="2">
    <source>
        <dbReference type="ARBA" id="ARBA00007293"/>
    </source>
</evidence>
<dbReference type="EMBL" id="AMPZ03000006">
    <property type="protein sequence ID" value="KAH9581506.1"/>
    <property type="molecule type" value="Genomic_DNA"/>
</dbReference>
<evidence type="ECO:0000256" key="8">
    <source>
        <dbReference type="ARBA" id="ARBA00037868"/>
    </source>
</evidence>
<organism evidence="11 12">
    <name type="scientific">Schistosoma haematobium</name>
    <name type="common">Blood fluke</name>
    <dbReference type="NCBI Taxonomy" id="6185"/>
    <lineage>
        <taxon>Eukaryota</taxon>
        <taxon>Metazoa</taxon>
        <taxon>Spiralia</taxon>
        <taxon>Lophotrochozoa</taxon>
        <taxon>Platyhelminthes</taxon>
        <taxon>Trematoda</taxon>
        <taxon>Digenea</taxon>
        <taxon>Strigeidida</taxon>
        <taxon>Schistosomatoidea</taxon>
        <taxon>Schistosomatidae</taxon>
        <taxon>Schistosoma</taxon>
    </lineage>
</organism>
<keyword evidence="3" id="KW-0963">Cytoplasm</keyword>
<dbReference type="InterPro" id="IPR029071">
    <property type="entry name" value="Ubiquitin-like_domsf"/>
</dbReference>
<feature type="compositionally biased region" description="Polar residues" evidence="10">
    <location>
        <begin position="149"/>
        <end position="159"/>
    </location>
</feature>
<dbReference type="InterPro" id="IPR004241">
    <property type="entry name" value="Atg8-like"/>
</dbReference>
<evidence type="ECO:0000313" key="12">
    <source>
        <dbReference type="Proteomes" id="UP000471633"/>
    </source>
</evidence>
<evidence type="ECO:0000256" key="5">
    <source>
        <dbReference type="ARBA" id="ARBA00023136"/>
    </source>
</evidence>
<dbReference type="PANTHER" id="PTHR10969">
    <property type="entry name" value="MICROTUBULE-ASSOCIATED PROTEINS 1A/1B LIGHT CHAIN 3-RELATED"/>
    <property type="match status" value="1"/>
</dbReference>
<accession>A0A6A5DYD0</accession>
<dbReference type="Gene3D" id="3.10.20.90">
    <property type="entry name" value="Phosphatidylinositol 3-kinase Catalytic Subunit, Chain A, domain 1"/>
    <property type="match status" value="1"/>
</dbReference>
<dbReference type="Proteomes" id="UP000471633">
    <property type="component" value="Unassembled WGS sequence"/>
</dbReference>
<name>A0A6A5DYD0_SCHHA</name>
<dbReference type="RefSeq" id="XP_035589658.1">
    <property type="nucleotide sequence ID" value="XM_035731901.2"/>
</dbReference>
<keyword evidence="7" id="KW-0968">Cytoplasmic vesicle</keyword>
<dbReference type="GO" id="GO:0006950">
    <property type="term" value="P:response to stress"/>
    <property type="evidence" value="ECO:0007669"/>
    <property type="project" value="UniProtKB-ARBA"/>
</dbReference>
<dbReference type="AlphaFoldDB" id="A0A6A5DYD0"/>
<comment type="similarity">
    <text evidence="2 9">Belongs to the ATG8 family.</text>
</comment>
<keyword evidence="11" id="KW-0675">Receptor</keyword>
<keyword evidence="4 9" id="KW-0072">Autophagy</keyword>
<evidence type="ECO:0000256" key="6">
    <source>
        <dbReference type="ARBA" id="ARBA00023288"/>
    </source>
</evidence>
<evidence type="ECO:0000256" key="10">
    <source>
        <dbReference type="SAM" id="MobiDB-lite"/>
    </source>
</evidence>
<keyword evidence="6" id="KW-0449">Lipoprotein</keyword>
<reference evidence="11" key="2">
    <citation type="journal article" date="2019" name="Gigascience">
        <title>High-quality Schistosoma haematobium genome achieved by single-molecule and long-range sequencing.</title>
        <authorList>
            <person name="Stroehlein A.J."/>
            <person name="Korhonen P.K."/>
            <person name="Chong T.M."/>
            <person name="Lim Y.L."/>
            <person name="Chan K.G."/>
            <person name="Webster B."/>
            <person name="Rollinson D."/>
            <person name="Brindley P.J."/>
            <person name="Gasser R.B."/>
            <person name="Young N.D."/>
        </authorList>
    </citation>
    <scope>NUCLEOTIDE SEQUENCE</scope>
</reference>
<dbReference type="GO" id="GO:0016236">
    <property type="term" value="P:macroautophagy"/>
    <property type="evidence" value="ECO:0007669"/>
    <property type="project" value="UniProtKB-ARBA"/>
</dbReference>
<protein>
    <submittedName>
        <fullName evidence="11">Gamma-aminobutyric acid receptor-associated protein-like 2</fullName>
    </submittedName>
</protein>
<dbReference type="CDD" id="cd17163">
    <property type="entry name" value="Ubl_ATG8_GABARAPL2"/>
    <property type="match status" value="1"/>
</dbReference>
<keyword evidence="5" id="KW-0472">Membrane</keyword>
<reference evidence="11" key="3">
    <citation type="submission" date="2021-06" db="EMBL/GenBank/DDBJ databases">
        <title>Chromosome-level genome assembly for S. haematobium.</title>
        <authorList>
            <person name="Stroehlein A.J."/>
        </authorList>
    </citation>
    <scope>NUCLEOTIDE SEQUENCE</scope>
</reference>
<evidence type="ECO:0000256" key="1">
    <source>
        <dbReference type="ARBA" id="ARBA00004419"/>
    </source>
</evidence>
<evidence type="ECO:0000256" key="3">
    <source>
        <dbReference type="ARBA" id="ARBA00022490"/>
    </source>
</evidence>
<reference evidence="11" key="4">
    <citation type="journal article" date="2022" name="PLoS Pathog.">
        <title>Chromosome-level genome of Schistosoma haematobium underpins genome-wide explorations of molecular variation.</title>
        <authorList>
            <person name="Stroehlein A.J."/>
            <person name="Korhonen P.K."/>
            <person name="Lee V.V."/>
            <person name="Ralph S.A."/>
            <person name="Mentink-Kane M."/>
            <person name="You H."/>
            <person name="McManus D.P."/>
            <person name="Tchuente L.T."/>
            <person name="Stothard J.R."/>
            <person name="Kaur P."/>
            <person name="Dudchenko O."/>
            <person name="Aiden E.L."/>
            <person name="Yang B."/>
            <person name="Yang H."/>
            <person name="Emery A.M."/>
            <person name="Webster B.L."/>
            <person name="Brindley P.J."/>
            <person name="Rollinson D."/>
            <person name="Chang B.C.H."/>
            <person name="Gasser R.B."/>
            <person name="Young N.D."/>
        </authorList>
    </citation>
    <scope>NUCLEOTIDE SEQUENCE</scope>
</reference>
<dbReference type="GeneID" id="24589154"/>
<feature type="compositionally biased region" description="Basic and acidic residues" evidence="10">
    <location>
        <begin position="160"/>
        <end position="171"/>
    </location>
</feature>
<gene>
    <name evidence="11" type="ORF">MS3_00008625</name>
</gene>
<feature type="region of interest" description="Disordered" evidence="10">
    <location>
        <begin position="91"/>
        <end position="128"/>
    </location>
</feature>
<dbReference type="KEGG" id="shx:MS3_00008625"/>
<evidence type="ECO:0000256" key="7">
    <source>
        <dbReference type="ARBA" id="ARBA00023329"/>
    </source>
</evidence>
<sequence>MLQRMKEVVGQRTFDDSLFKQHFLSKLPQQVQAVLVSLRNNALDELAASADRILEITKSTTEVFSVKERPQTTQHDITELCHTLTRYLHFRNDRKRSHTPRRSTSRKRSVSRPRETDNPTGAGIIPSMGSLPEIAENIAIFSTLIPPTRKTTQETSEQARVNEQRQQDSSKIKAKYPNRVPVVVERHRHSQIPDIDKHKFLVPDDVTVAQFMWIIRKRIDISSEKALFLFVEKNMPQTSATIGQLYHNFHDDDGFLYISYSGENSFGSGS</sequence>
<evidence type="ECO:0000256" key="9">
    <source>
        <dbReference type="RuleBase" id="RU004384"/>
    </source>
</evidence>
<dbReference type="FunFam" id="3.10.20.90:FF:000149">
    <property type="entry name" value="microtubule-associated proteins 1A/1B light chain 3C"/>
    <property type="match status" value="1"/>
</dbReference>
<feature type="compositionally biased region" description="Basic residues" evidence="10">
    <location>
        <begin position="91"/>
        <end position="111"/>
    </location>
</feature>
<comment type="caution">
    <text evidence="11">The sequence shown here is derived from an EMBL/GenBank/DDBJ whole genome shotgun (WGS) entry which is preliminary data.</text>
</comment>
<dbReference type="GO" id="GO:0005776">
    <property type="term" value="C:autophagosome"/>
    <property type="evidence" value="ECO:0007669"/>
    <property type="project" value="UniProtKB-SubCell"/>
</dbReference>
<dbReference type="Pfam" id="PF02991">
    <property type="entry name" value="ATG8"/>
    <property type="match status" value="1"/>
</dbReference>
<reference evidence="11" key="1">
    <citation type="journal article" date="2012" name="Nat. Genet.">
        <title>Whole-genome sequence of Schistosoma haematobium.</title>
        <authorList>
            <person name="Young N.D."/>
            <person name="Jex A.R."/>
            <person name="Li B."/>
            <person name="Liu S."/>
            <person name="Yang L."/>
            <person name="Xiong Z."/>
            <person name="Li Y."/>
            <person name="Cantacessi C."/>
            <person name="Hall R.S."/>
            <person name="Xu X."/>
            <person name="Chen F."/>
            <person name="Wu X."/>
            <person name="Zerlotini A."/>
            <person name="Oliveira G."/>
            <person name="Hofmann A."/>
            <person name="Zhang G."/>
            <person name="Fang X."/>
            <person name="Kang Y."/>
            <person name="Campbell B.E."/>
            <person name="Loukas A."/>
            <person name="Ranganathan S."/>
            <person name="Rollinson D."/>
            <person name="Rinaldi G."/>
            <person name="Brindley P.J."/>
            <person name="Yang H."/>
            <person name="Wang J."/>
            <person name="Wang J."/>
            <person name="Gasser R.B."/>
        </authorList>
    </citation>
    <scope>NUCLEOTIDE SEQUENCE</scope>
</reference>
<dbReference type="CTD" id="24589154"/>
<proteinExistence type="inferred from homology"/>
<dbReference type="GO" id="GO:0012505">
    <property type="term" value="C:endomembrane system"/>
    <property type="evidence" value="ECO:0007669"/>
    <property type="project" value="UniProtKB-SubCell"/>
</dbReference>
<comment type="subcellular location">
    <subcellularLocation>
        <location evidence="1">Cytoplasmic vesicle</location>
        <location evidence="1">Autophagosome</location>
    </subcellularLocation>
    <subcellularLocation>
        <location evidence="8">Endomembrane system</location>
        <topology evidence="8">Lipid-anchor</topology>
    </subcellularLocation>
</comment>
<evidence type="ECO:0000256" key="4">
    <source>
        <dbReference type="ARBA" id="ARBA00023006"/>
    </source>
</evidence>
<feature type="region of interest" description="Disordered" evidence="10">
    <location>
        <begin position="149"/>
        <end position="171"/>
    </location>
</feature>
<keyword evidence="12" id="KW-1185">Reference proteome</keyword>